<name>A0A0P7ZHM8_9CYAN</name>
<keyword evidence="1" id="KW-1133">Transmembrane helix</keyword>
<comment type="caution">
    <text evidence="2">The sequence shown here is derived from an EMBL/GenBank/DDBJ whole genome shotgun (WGS) entry which is preliminary data.</text>
</comment>
<feature type="transmembrane region" description="Helical" evidence="1">
    <location>
        <begin position="40"/>
        <end position="63"/>
    </location>
</feature>
<sequence length="171" mass="19083">MIMNNWTILGVQSTIGLVVYTLIFFWYVQPKLSKLPFEKAVLPLLLLHVFRFAGFALLVVGQIDPSLPQQVMSAIAYGDLLAGISALIAAIALRGRSSLAVSLIWLFTFIGVADIANVGRIAISIDLFNQYIGTMWFVSILFFPILIIAHVYIFYRLIKKGNEDFRGIENA</sequence>
<feature type="transmembrane region" description="Helical" evidence="1">
    <location>
        <begin position="100"/>
        <end position="123"/>
    </location>
</feature>
<evidence type="ECO:0000313" key="2">
    <source>
        <dbReference type="EMBL" id="KPQ32257.1"/>
    </source>
</evidence>
<gene>
    <name evidence="2" type="ORF">HLUCCA11_21900</name>
</gene>
<reference evidence="2 3" key="1">
    <citation type="submission" date="2015-09" db="EMBL/GenBank/DDBJ databases">
        <title>Identification and resolution of microdiversity through metagenomic sequencing of parallel consortia.</title>
        <authorList>
            <person name="Nelson W.C."/>
            <person name="Romine M.F."/>
            <person name="Lindemann S.R."/>
        </authorList>
    </citation>
    <scope>NUCLEOTIDE SEQUENCE [LARGE SCALE GENOMIC DNA]</scope>
    <source>
        <strain evidence="2">Ana</strain>
    </source>
</reference>
<keyword evidence="1" id="KW-0472">Membrane</keyword>
<accession>A0A0P7ZHM8</accession>
<evidence type="ECO:0000313" key="3">
    <source>
        <dbReference type="Proteomes" id="UP000050465"/>
    </source>
</evidence>
<proteinExistence type="predicted"/>
<dbReference type="EMBL" id="LJZR01000063">
    <property type="protein sequence ID" value="KPQ32257.1"/>
    <property type="molecule type" value="Genomic_DNA"/>
</dbReference>
<feature type="transmembrane region" description="Helical" evidence="1">
    <location>
        <begin position="75"/>
        <end position="93"/>
    </location>
</feature>
<feature type="transmembrane region" description="Helical" evidence="1">
    <location>
        <begin position="6"/>
        <end position="28"/>
    </location>
</feature>
<protein>
    <submittedName>
        <fullName evidence="2">Uncharacterized protein</fullName>
    </submittedName>
</protein>
<dbReference type="AlphaFoldDB" id="A0A0P7ZHM8"/>
<evidence type="ECO:0000256" key="1">
    <source>
        <dbReference type="SAM" id="Phobius"/>
    </source>
</evidence>
<dbReference type="Proteomes" id="UP000050465">
    <property type="component" value="Unassembled WGS sequence"/>
</dbReference>
<keyword evidence="1" id="KW-0812">Transmembrane</keyword>
<feature type="transmembrane region" description="Helical" evidence="1">
    <location>
        <begin position="135"/>
        <end position="155"/>
    </location>
</feature>
<dbReference type="STRING" id="1666911.HLUCCA11_21900"/>
<organism evidence="2 3">
    <name type="scientific">Phormidesmis priestleyi Ana</name>
    <dbReference type="NCBI Taxonomy" id="1666911"/>
    <lineage>
        <taxon>Bacteria</taxon>
        <taxon>Bacillati</taxon>
        <taxon>Cyanobacteriota</taxon>
        <taxon>Cyanophyceae</taxon>
        <taxon>Leptolyngbyales</taxon>
        <taxon>Leptolyngbyaceae</taxon>
        <taxon>Phormidesmis</taxon>
    </lineage>
</organism>